<protein>
    <submittedName>
        <fullName evidence="1">GH22160</fullName>
    </submittedName>
</protein>
<proteinExistence type="predicted"/>
<evidence type="ECO:0000313" key="2">
    <source>
        <dbReference type="Proteomes" id="UP000001070"/>
    </source>
</evidence>
<name>B4K3Y2_DROGR</name>
<sequence>MSPKDFMDPIKRKTSSFPDTRHIRVSVQAGQEQVVFPEGMLENSTSVWRTEYLNVTGAS</sequence>
<dbReference type="InParanoid" id="B4K3Y2"/>
<gene>
    <name evidence="1" type="primary">Dgri\GH22160</name>
    <name evidence="1" type="ORF">Dgri_GH22160</name>
</gene>
<accession>B4K3Y2</accession>
<organism evidence="2">
    <name type="scientific">Drosophila grimshawi</name>
    <name type="common">Hawaiian fruit fly</name>
    <name type="synonym">Idiomyia grimshawi</name>
    <dbReference type="NCBI Taxonomy" id="7222"/>
    <lineage>
        <taxon>Eukaryota</taxon>
        <taxon>Metazoa</taxon>
        <taxon>Ecdysozoa</taxon>
        <taxon>Arthropoda</taxon>
        <taxon>Hexapoda</taxon>
        <taxon>Insecta</taxon>
        <taxon>Pterygota</taxon>
        <taxon>Neoptera</taxon>
        <taxon>Endopterygota</taxon>
        <taxon>Diptera</taxon>
        <taxon>Brachycera</taxon>
        <taxon>Muscomorpha</taxon>
        <taxon>Ephydroidea</taxon>
        <taxon>Drosophilidae</taxon>
        <taxon>Drosophila</taxon>
        <taxon>Hawaiian Drosophila</taxon>
    </lineage>
</organism>
<evidence type="ECO:0000313" key="1">
    <source>
        <dbReference type="EMBL" id="EDW04776.1"/>
    </source>
</evidence>
<dbReference type="Proteomes" id="UP000001070">
    <property type="component" value="Unassembled WGS sequence"/>
</dbReference>
<dbReference type="EMBL" id="CH926797">
    <property type="protein sequence ID" value="EDW04776.1"/>
    <property type="molecule type" value="Genomic_DNA"/>
</dbReference>
<dbReference type="HOGENOM" id="CLU_2963196_0_0_1"/>
<dbReference type="AlphaFoldDB" id="B4K3Y2"/>
<keyword evidence="2" id="KW-1185">Reference proteome</keyword>
<reference evidence="1 2" key="1">
    <citation type="journal article" date="2007" name="Nature">
        <title>Evolution of genes and genomes on the Drosophila phylogeny.</title>
        <authorList>
            <consortium name="Drosophila 12 Genomes Consortium"/>
            <person name="Clark A.G."/>
            <person name="Eisen M.B."/>
            <person name="Smith D.R."/>
            <person name="Bergman C.M."/>
            <person name="Oliver B."/>
            <person name="Markow T.A."/>
            <person name="Kaufman T.C."/>
            <person name="Kellis M."/>
            <person name="Gelbart W."/>
            <person name="Iyer V.N."/>
            <person name="Pollard D.A."/>
            <person name="Sackton T.B."/>
            <person name="Larracuente A.M."/>
            <person name="Singh N.D."/>
            <person name="Abad J.P."/>
            <person name="Abt D.N."/>
            <person name="Adryan B."/>
            <person name="Aguade M."/>
            <person name="Akashi H."/>
            <person name="Anderson W.W."/>
            <person name="Aquadro C.F."/>
            <person name="Ardell D.H."/>
            <person name="Arguello R."/>
            <person name="Artieri C.G."/>
            <person name="Barbash D.A."/>
            <person name="Barker D."/>
            <person name="Barsanti P."/>
            <person name="Batterham P."/>
            <person name="Batzoglou S."/>
            <person name="Begun D."/>
            <person name="Bhutkar A."/>
            <person name="Blanco E."/>
            <person name="Bosak S.A."/>
            <person name="Bradley R.K."/>
            <person name="Brand A.D."/>
            <person name="Brent M.R."/>
            <person name="Brooks A.N."/>
            <person name="Brown R.H."/>
            <person name="Butlin R.K."/>
            <person name="Caggese C."/>
            <person name="Calvi B.R."/>
            <person name="Bernardo de Carvalho A."/>
            <person name="Caspi A."/>
            <person name="Castrezana S."/>
            <person name="Celniker S.E."/>
            <person name="Chang J.L."/>
            <person name="Chapple C."/>
            <person name="Chatterji S."/>
            <person name="Chinwalla A."/>
            <person name="Civetta A."/>
            <person name="Clifton S.W."/>
            <person name="Comeron J.M."/>
            <person name="Costello J.C."/>
            <person name="Coyne J.A."/>
            <person name="Daub J."/>
            <person name="David R.G."/>
            <person name="Delcher A.L."/>
            <person name="Delehaunty K."/>
            <person name="Do C.B."/>
            <person name="Ebling H."/>
            <person name="Edwards K."/>
            <person name="Eickbush T."/>
            <person name="Evans J.D."/>
            <person name="Filipski A."/>
            <person name="Findeiss S."/>
            <person name="Freyhult E."/>
            <person name="Fulton L."/>
            <person name="Fulton R."/>
            <person name="Garcia A.C."/>
            <person name="Gardiner A."/>
            <person name="Garfield D.A."/>
            <person name="Garvin B.E."/>
            <person name="Gibson G."/>
            <person name="Gilbert D."/>
            <person name="Gnerre S."/>
            <person name="Godfrey J."/>
            <person name="Good R."/>
            <person name="Gotea V."/>
            <person name="Gravely B."/>
            <person name="Greenberg A.J."/>
            <person name="Griffiths-Jones S."/>
            <person name="Gross S."/>
            <person name="Guigo R."/>
            <person name="Gustafson E.A."/>
            <person name="Haerty W."/>
            <person name="Hahn M.W."/>
            <person name="Halligan D.L."/>
            <person name="Halpern A.L."/>
            <person name="Halter G.M."/>
            <person name="Han M.V."/>
            <person name="Heger A."/>
            <person name="Hillier L."/>
            <person name="Hinrichs A.S."/>
            <person name="Holmes I."/>
            <person name="Hoskins R.A."/>
            <person name="Hubisz M.J."/>
            <person name="Hultmark D."/>
            <person name="Huntley M.A."/>
            <person name="Jaffe D.B."/>
            <person name="Jagadeeshan S."/>
            <person name="Jeck W.R."/>
            <person name="Johnson J."/>
            <person name="Jones C.D."/>
            <person name="Jordan W.C."/>
            <person name="Karpen G.H."/>
            <person name="Kataoka E."/>
            <person name="Keightley P.D."/>
            <person name="Kheradpour P."/>
            <person name="Kirkness E.F."/>
            <person name="Koerich L.B."/>
            <person name="Kristiansen K."/>
            <person name="Kudrna D."/>
            <person name="Kulathinal R.J."/>
            <person name="Kumar S."/>
            <person name="Kwok R."/>
            <person name="Lander E."/>
            <person name="Langley C.H."/>
            <person name="Lapoint R."/>
            <person name="Lazzaro B.P."/>
            <person name="Lee S.J."/>
            <person name="Levesque L."/>
            <person name="Li R."/>
            <person name="Lin C.F."/>
            <person name="Lin M.F."/>
            <person name="Lindblad-Toh K."/>
            <person name="Llopart A."/>
            <person name="Long M."/>
            <person name="Low L."/>
            <person name="Lozovsky E."/>
            <person name="Lu J."/>
            <person name="Luo M."/>
            <person name="Machado C.A."/>
            <person name="Makalowski W."/>
            <person name="Marzo M."/>
            <person name="Matsuda M."/>
            <person name="Matzkin L."/>
            <person name="McAllister B."/>
            <person name="McBride C.S."/>
            <person name="McKernan B."/>
            <person name="McKernan K."/>
            <person name="Mendez-Lago M."/>
            <person name="Minx P."/>
            <person name="Mollenhauer M.U."/>
            <person name="Montooth K."/>
            <person name="Mount S.M."/>
            <person name="Mu X."/>
            <person name="Myers E."/>
            <person name="Negre B."/>
            <person name="Newfeld S."/>
            <person name="Nielsen R."/>
            <person name="Noor M.A."/>
            <person name="O'Grady P."/>
            <person name="Pachter L."/>
            <person name="Papaceit M."/>
            <person name="Parisi M.J."/>
            <person name="Parisi M."/>
            <person name="Parts L."/>
            <person name="Pedersen J.S."/>
            <person name="Pesole G."/>
            <person name="Phillippy A.M."/>
            <person name="Ponting C.P."/>
            <person name="Pop M."/>
            <person name="Porcelli D."/>
            <person name="Powell J.R."/>
            <person name="Prohaska S."/>
            <person name="Pruitt K."/>
            <person name="Puig M."/>
            <person name="Quesneville H."/>
            <person name="Ram K.R."/>
            <person name="Rand D."/>
            <person name="Rasmussen M.D."/>
            <person name="Reed L.K."/>
            <person name="Reenan R."/>
            <person name="Reily A."/>
            <person name="Remington K.A."/>
            <person name="Rieger T.T."/>
            <person name="Ritchie M.G."/>
            <person name="Robin C."/>
            <person name="Rogers Y.H."/>
            <person name="Rohde C."/>
            <person name="Rozas J."/>
            <person name="Rubenfield M.J."/>
            <person name="Ruiz A."/>
            <person name="Russo S."/>
            <person name="Salzberg S.L."/>
            <person name="Sanchez-Gracia A."/>
            <person name="Saranga D.J."/>
            <person name="Sato H."/>
            <person name="Schaeffer S.W."/>
            <person name="Schatz M.C."/>
            <person name="Schlenke T."/>
            <person name="Schwartz R."/>
            <person name="Segarra C."/>
            <person name="Singh R.S."/>
            <person name="Sirot L."/>
            <person name="Sirota M."/>
            <person name="Sisneros N.B."/>
            <person name="Smith C.D."/>
            <person name="Smith T.F."/>
            <person name="Spieth J."/>
            <person name="Stage D.E."/>
            <person name="Stark A."/>
            <person name="Stephan W."/>
            <person name="Strausberg R.L."/>
            <person name="Strempel S."/>
            <person name="Sturgill D."/>
            <person name="Sutton G."/>
            <person name="Sutton G.G."/>
            <person name="Tao W."/>
            <person name="Teichmann S."/>
            <person name="Tobari Y.N."/>
            <person name="Tomimura Y."/>
            <person name="Tsolas J.M."/>
            <person name="Valente V.L."/>
            <person name="Venter E."/>
            <person name="Venter J.C."/>
            <person name="Vicario S."/>
            <person name="Vieira F.G."/>
            <person name="Vilella A.J."/>
            <person name="Villasante A."/>
            <person name="Walenz B."/>
            <person name="Wang J."/>
            <person name="Wasserman M."/>
            <person name="Watts T."/>
            <person name="Wilson D."/>
            <person name="Wilson R.K."/>
            <person name="Wing R.A."/>
            <person name="Wolfner M.F."/>
            <person name="Wong A."/>
            <person name="Wong G.K."/>
            <person name="Wu C.I."/>
            <person name="Wu G."/>
            <person name="Yamamoto D."/>
            <person name="Yang H.P."/>
            <person name="Yang S.P."/>
            <person name="Yorke J.A."/>
            <person name="Yoshida K."/>
            <person name="Zdobnov E."/>
            <person name="Zhang P."/>
            <person name="Zhang Y."/>
            <person name="Zimin A.V."/>
            <person name="Baldwin J."/>
            <person name="Abdouelleil A."/>
            <person name="Abdulkadir J."/>
            <person name="Abebe A."/>
            <person name="Abera B."/>
            <person name="Abreu J."/>
            <person name="Acer S.C."/>
            <person name="Aftuck L."/>
            <person name="Alexander A."/>
            <person name="An P."/>
            <person name="Anderson E."/>
            <person name="Anderson S."/>
            <person name="Arachi H."/>
            <person name="Azer M."/>
            <person name="Bachantsang P."/>
            <person name="Barry A."/>
            <person name="Bayul T."/>
            <person name="Berlin A."/>
            <person name="Bessette D."/>
            <person name="Bloom T."/>
            <person name="Blye J."/>
            <person name="Boguslavskiy L."/>
            <person name="Bonnet C."/>
            <person name="Boukhgalter B."/>
            <person name="Bourzgui I."/>
            <person name="Brown A."/>
            <person name="Cahill P."/>
            <person name="Channer S."/>
            <person name="Cheshatsang Y."/>
            <person name="Chuda L."/>
            <person name="Citroen M."/>
            <person name="Collymore A."/>
            <person name="Cooke P."/>
            <person name="Costello M."/>
            <person name="D'Aco K."/>
            <person name="Daza R."/>
            <person name="De Haan G."/>
            <person name="DeGray S."/>
            <person name="DeMaso C."/>
            <person name="Dhargay N."/>
            <person name="Dooley K."/>
            <person name="Dooley E."/>
            <person name="Doricent M."/>
            <person name="Dorje P."/>
            <person name="Dorjee K."/>
            <person name="Dupes A."/>
            <person name="Elong R."/>
            <person name="Falk J."/>
            <person name="Farina A."/>
            <person name="Faro S."/>
            <person name="Ferguson D."/>
            <person name="Fisher S."/>
            <person name="Foley C.D."/>
            <person name="Franke A."/>
            <person name="Friedrich D."/>
            <person name="Gadbois L."/>
            <person name="Gearin G."/>
            <person name="Gearin C.R."/>
            <person name="Giannoukos G."/>
            <person name="Goode T."/>
            <person name="Graham J."/>
            <person name="Grandbois E."/>
            <person name="Grewal S."/>
            <person name="Gyaltsen K."/>
            <person name="Hafez N."/>
            <person name="Hagos B."/>
            <person name="Hall J."/>
            <person name="Henson C."/>
            <person name="Hollinger A."/>
            <person name="Honan T."/>
            <person name="Huard M.D."/>
            <person name="Hughes L."/>
            <person name="Hurhula B."/>
            <person name="Husby M.E."/>
            <person name="Kamat A."/>
            <person name="Kanga B."/>
            <person name="Kashin S."/>
            <person name="Khazanovich D."/>
            <person name="Kisner P."/>
            <person name="Lance K."/>
            <person name="Lara M."/>
            <person name="Lee W."/>
            <person name="Lennon N."/>
            <person name="Letendre F."/>
            <person name="LeVine R."/>
            <person name="Lipovsky A."/>
            <person name="Liu X."/>
            <person name="Liu J."/>
            <person name="Liu S."/>
            <person name="Lokyitsang T."/>
            <person name="Lokyitsang Y."/>
            <person name="Lubonja R."/>
            <person name="Lui A."/>
            <person name="MacDonald P."/>
            <person name="Magnisalis V."/>
            <person name="Maru K."/>
            <person name="Matthews C."/>
            <person name="McCusker W."/>
            <person name="McDonough S."/>
            <person name="Mehta T."/>
            <person name="Meldrim J."/>
            <person name="Meneus L."/>
            <person name="Mihai O."/>
            <person name="Mihalev A."/>
            <person name="Mihova T."/>
            <person name="Mittelman R."/>
            <person name="Mlenga V."/>
            <person name="Montmayeur A."/>
            <person name="Mulrain L."/>
            <person name="Navidi A."/>
            <person name="Naylor J."/>
            <person name="Negash T."/>
            <person name="Nguyen T."/>
            <person name="Nguyen N."/>
            <person name="Nicol R."/>
            <person name="Norbu C."/>
            <person name="Norbu N."/>
            <person name="Novod N."/>
            <person name="O'Neill B."/>
            <person name="Osman S."/>
            <person name="Markiewicz E."/>
            <person name="Oyono O.L."/>
            <person name="Patti C."/>
            <person name="Phunkhang P."/>
            <person name="Pierre F."/>
            <person name="Priest M."/>
            <person name="Raghuraman S."/>
            <person name="Rege F."/>
            <person name="Reyes R."/>
            <person name="Rise C."/>
            <person name="Rogov P."/>
            <person name="Ross K."/>
            <person name="Ryan E."/>
            <person name="Settipalli S."/>
            <person name="Shea T."/>
            <person name="Sherpa N."/>
            <person name="Shi L."/>
            <person name="Shih D."/>
            <person name="Sparrow T."/>
            <person name="Spaulding J."/>
            <person name="Stalker J."/>
            <person name="Stange-Thomann N."/>
            <person name="Stavropoulos S."/>
            <person name="Stone C."/>
            <person name="Strader C."/>
            <person name="Tesfaye S."/>
            <person name="Thomson T."/>
            <person name="Thoulutsang Y."/>
            <person name="Thoulutsang D."/>
            <person name="Topham K."/>
            <person name="Topping I."/>
            <person name="Tsamla T."/>
            <person name="Vassiliev H."/>
            <person name="Vo A."/>
            <person name="Wangchuk T."/>
            <person name="Wangdi T."/>
            <person name="Weiand M."/>
            <person name="Wilkinson J."/>
            <person name="Wilson A."/>
            <person name="Yadav S."/>
            <person name="Young G."/>
            <person name="Yu Q."/>
            <person name="Zembek L."/>
            <person name="Zhong D."/>
            <person name="Zimmer A."/>
            <person name="Zwirko Z."/>
            <person name="Jaffe D.B."/>
            <person name="Alvarez P."/>
            <person name="Brockman W."/>
            <person name="Butler J."/>
            <person name="Chin C."/>
            <person name="Gnerre S."/>
            <person name="Grabherr M."/>
            <person name="Kleber M."/>
            <person name="Mauceli E."/>
            <person name="MacCallum I."/>
        </authorList>
    </citation>
    <scope>NUCLEOTIDE SEQUENCE [LARGE SCALE GENOMIC DNA]</scope>
    <source>
        <strain evidence="2">Tucson 15287-2541.00</strain>
    </source>
</reference>